<dbReference type="KEGG" id="cyn:Cyan7425_1807"/>
<sequence length="1579" mass="183193">MNQPLVNALRKLSHSGQSGFEGLIAKLLEILTEKHFHLAQTGTQLGRDISSSSIDADVIAVECKRYGKDSELDEEELLGKIVRAAKSIPDLDLWVLVTSRDVHSLLDEALRSTANDYGITYLAISTGDGTPSSLEVLCAQAINQVVNLLESQDETRIRQSLIEIAKPTQFNQKVEQLRNELTSPLVGYNSWKIEQNRFFLQCLQSETESRKEFGQPINVEEEGVRLIKREAAWIHLDKWLNEWKATRQPLAVLGEEGDGKTWGVASWVSHKLKNVDDFPPVIFLSSTEINEDEPEGLISKAIARHLHGLEKEQWKKRVERWTKRAVSHLPLFLMVLDGINERWSPQRWRTLLERFAGRPWTNQVAILLTCRAAYWQRHFEPLSHLQFLTYTLPSYNDRELDKALAHHNLQRSDIQNDLLTRIRKPRYFDLMVRYREKVAETGDVTDSRLIYEDWRDRLGRKRNISLDDITFREFICQLARKFQDGTKYISEQDVEYALPSCEGNKQSTLEELRTGGVLQSGTGGYKVDKKRLIYGFGLLLVDQVEEASESSEDLSEAIAKWLEPHAGMDIKAAICEFAAIHALSLRDYPKPAKIALLQTWIYCQNPEQTAESNFIAYLPIDPQCYLELAEIVWSDAAENAWAQELLMQAFLRRREPSILSQLNTAFERWLGFVHIYGVPSLRSYSGEGNEWISQEIIERLGSSFQIGQRIALGSYTIIAIEDDGLLRLGRVALAVISRLPRGMFLHAIATGCLAEAIMGIPSKYDLFTWLFRSSPEPIWEKVHEEVNKLLAIERYCAQQAAYRLLSFEGGPEAHQLKQDLPQDLVPVNPNIEQHRQDPCNSWFQWNQVECEACLLRSDLSPEQIAGNLKRHCINPDLSVPNGFGQRLHSLTEAISIEKVRAILQADRDDYTLDDYEPVLCAYAPDAIVDLIRRITRHVKEREGLALHYLVFRLSEYSLIFQAKEQESIYSAWTSLLSKSNAWDDKEKVTEAFLFKLILKAQTAEEQLLHFIQRPEDAIDLLAFRQSFPPINDWSCVSQHLELAASTRTIQRILWFLSTYPKTIHRDVVNQFILPFLKHEDSMIRGTILQILYFFKDEKIVESFINGEWAWQIDKYQHWQETHWGSLILCEYATHLPYSNLRHRVHPNHWGYAVQRRGMIDEEVKQYSEDLQNIWVSLNTKIPDLPVETPSLSITASISEREDLIMLHQVKISDNRNSQRITFLSREASWGGLDRGGSQEWEELMSPNASEQRQRIQSQTTNEIIKQQIAAGNIWFAQRVFVNTLCRIISSYPHLMEQWLNPVLTGASEGRRYLCLGYSFYEALCTVLLQIDPTRGLLLYWRLQNSEIKTDIRDEHSDIRLLDYALFQTHPSEDIKHAWQRKLGECKTDGELLEIAILAQCGNSFDWLWDFVMQEVESSSTLKQSRAIVLLAFIQERKALEHLNTLLENQPDGWMKDLLEYSRQHWQRNNWAMHWYRCCLNTRDDVTAWTSFRLFLQCVDTRFWFWRQQVEVEYFETDFYKNFSVFLKDNLDTIKNRIKTNEKTLREKYLGHKILVGQAYPWMLAMQDRLVEVEYDSSES</sequence>
<proteinExistence type="predicted"/>
<gene>
    <name evidence="1" type="ordered locus">Cyan7425_1807</name>
</gene>
<reference evidence="1" key="1">
    <citation type="submission" date="2009-01" db="EMBL/GenBank/DDBJ databases">
        <title>Complete sequence of chromosome Cyanothece sp. PCC 7425.</title>
        <authorList>
            <consortium name="US DOE Joint Genome Institute"/>
            <person name="Lucas S."/>
            <person name="Copeland A."/>
            <person name="Lapidus A."/>
            <person name="Glavina del Rio T."/>
            <person name="Dalin E."/>
            <person name="Tice H."/>
            <person name="Bruce D."/>
            <person name="Goodwin L."/>
            <person name="Pitluck S."/>
            <person name="Sims D."/>
            <person name="Meineke L."/>
            <person name="Brettin T."/>
            <person name="Detter J.C."/>
            <person name="Han C."/>
            <person name="Larimer F."/>
            <person name="Land M."/>
            <person name="Hauser L."/>
            <person name="Kyrpides N."/>
            <person name="Ovchinnikova G."/>
            <person name="Liberton M."/>
            <person name="Stoeckel J."/>
            <person name="Banerjee A."/>
            <person name="Singh A."/>
            <person name="Page L."/>
            <person name="Sato H."/>
            <person name="Zhao L."/>
            <person name="Sherman L."/>
            <person name="Pakrasi H."/>
            <person name="Richardson P."/>
        </authorList>
    </citation>
    <scope>NUCLEOTIDE SEQUENCE</scope>
    <source>
        <strain evidence="1">PCC 7425</strain>
    </source>
</reference>
<organism evidence="1">
    <name type="scientific">Cyanothece sp. (strain PCC 7425 / ATCC 29141)</name>
    <dbReference type="NCBI Taxonomy" id="395961"/>
    <lineage>
        <taxon>Bacteria</taxon>
        <taxon>Bacillati</taxon>
        <taxon>Cyanobacteriota</taxon>
        <taxon>Cyanophyceae</taxon>
        <taxon>Gomontiellales</taxon>
        <taxon>Cyanothecaceae</taxon>
        <taxon>Cyanothece</taxon>
    </lineage>
</organism>
<dbReference type="InterPro" id="IPR027417">
    <property type="entry name" value="P-loop_NTPase"/>
</dbReference>
<dbReference type="OrthoDB" id="434800at2"/>
<dbReference type="EMBL" id="CP001344">
    <property type="protein sequence ID" value="ACL44174.1"/>
    <property type="molecule type" value="Genomic_DNA"/>
</dbReference>
<evidence type="ECO:0008006" key="2">
    <source>
        <dbReference type="Google" id="ProtNLM"/>
    </source>
</evidence>
<evidence type="ECO:0000313" key="1">
    <source>
        <dbReference type="EMBL" id="ACL44174.1"/>
    </source>
</evidence>
<protein>
    <recommendedName>
        <fullName evidence="2">NACHT domain-containing protein</fullName>
    </recommendedName>
</protein>
<dbReference type="eggNOG" id="COG5635">
    <property type="taxonomic scope" value="Bacteria"/>
</dbReference>
<dbReference type="STRING" id="395961.Cyan7425_1807"/>
<accession>B8HS68</accession>
<dbReference type="Gene3D" id="3.40.50.300">
    <property type="entry name" value="P-loop containing nucleotide triphosphate hydrolases"/>
    <property type="match status" value="1"/>
</dbReference>
<dbReference type="HOGENOM" id="CLU_248934_0_0_3"/>
<name>B8HS68_CYAP4</name>